<dbReference type="EMBL" id="PVTJ01000007">
    <property type="protein sequence ID" value="PRY57175.1"/>
    <property type="molecule type" value="Genomic_DNA"/>
</dbReference>
<evidence type="ECO:0000313" key="1">
    <source>
        <dbReference type="EMBL" id="PRY57175.1"/>
    </source>
</evidence>
<reference evidence="1 2" key="1">
    <citation type="submission" date="2018-03" db="EMBL/GenBank/DDBJ databases">
        <title>Genomic Encyclopedia of Type Strains, Phase III (KMG-III): the genomes of soil and plant-associated and newly described type strains.</title>
        <authorList>
            <person name="Whitman W."/>
        </authorList>
    </citation>
    <scope>NUCLEOTIDE SEQUENCE [LARGE SCALE GENOMIC DNA]</scope>
    <source>
        <strain evidence="1 2">CGMCC 4.7067</strain>
    </source>
</reference>
<organism evidence="1 2">
    <name type="scientific">Glycomyces artemisiae</name>
    <dbReference type="NCBI Taxonomy" id="1076443"/>
    <lineage>
        <taxon>Bacteria</taxon>
        <taxon>Bacillati</taxon>
        <taxon>Actinomycetota</taxon>
        <taxon>Actinomycetes</taxon>
        <taxon>Glycomycetales</taxon>
        <taxon>Glycomycetaceae</taxon>
        <taxon>Glycomyces</taxon>
    </lineage>
</organism>
<dbReference type="AlphaFoldDB" id="A0A2T0UGV8"/>
<evidence type="ECO:0000313" key="2">
    <source>
        <dbReference type="Proteomes" id="UP000238176"/>
    </source>
</evidence>
<comment type="caution">
    <text evidence="1">The sequence shown here is derived from an EMBL/GenBank/DDBJ whole genome shotgun (WGS) entry which is preliminary data.</text>
</comment>
<name>A0A2T0UGV8_9ACTN</name>
<dbReference type="Proteomes" id="UP000238176">
    <property type="component" value="Unassembled WGS sequence"/>
</dbReference>
<gene>
    <name evidence="1" type="ORF">B0I28_10721</name>
</gene>
<proteinExistence type="predicted"/>
<accession>A0A2T0UGV8</accession>
<sequence>MWTCANCGTKLAKAECLGIDLLDLDQFAEILGDLLYGS</sequence>
<keyword evidence="2" id="KW-1185">Reference proteome</keyword>
<protein>
    <submittedName>
        <fullName evidence="1">Uncharacterized protein</fullName>
    </submittedName>
</protein>